<sequence length="437" mass="49975">MGEIWHTEDRAPLLPILRQRNSNLPHLSYGFELEMLMPTDNNRKPCPMLDRETGFQNNIPFADPHPWDGRWFLTGAGYYGSDANQRAIERKLVLALRAAGFPHVMQEILSDSDSDSDSVSGSKWTQAKYDTWVRKGLAPELPAALPRNQLIPLHYHYFIVKEEPTIEPDWFVREDALTGHYGWSGVEITSPVKYTPPERRENREEVTWLVRVLRNNLRVYIGRECGIHVHVGNSGRPFDVRVLKRLAVLNWCVGEAIFAMVAPWRYESGRVRTPAVLPGLIPSSPSTSADEVDRWYTKLIRYLTDVELEVLLPQRNFESTKRSFTTMRHTSKGTIEFRHLQGSLDPTLITAFSALAVGMVDLARLSSRSEFMWLVARLGGDRLANNHREVFRRLLIELGLQGTYGVWRQARAECENTGNRQWVMDNGAANLFVLPLP</sequence>
<dbReference type="Proteomes" id="UP001286456">
    <property type="component" value="Unassembled WGS sequence"/>
</dbReference>
<dbReference type="SUPFAM" id="SSF55931">
    <property type="entry name" value="Glutamine synthetase/guanido kinase"/>
    <property type="match status" value="1"/>
</dbReference>
<protein>
    <recommendedName>
        <fullName evidence="3">Amidoligase enzyme</fullName>
    </recommendedName>
</protein>
<accession>A0AAE0M5F9</accession>
<dbReference type="AlphaFoldDB" id="A0AAE0M5F9"/>
<dbReference type="PANTHER" id="PTHR36847">
    <property type="entry name" value="AMIDOLIGASE ENZYME"/>
    <property type="match status" value="1"/>
</dbReference>
<evidence type="ECO:0000313" key="1">
    <source>
        <dbReference type="EMBL" id="KAK3320131.1"/>
    </source>
</evidence>
<dbReference type="InterPro" id="IPR022025">
    <property type="entry name" value="Amidoligase_2"/>
</dbReference>
<evidence type="ECO:0000313" key="2">
    <source>
        <dbReference type="Proteomes" id="UP001286456"/>
    </source>
</evidence>
<comment type="caution">
    <text evidence="1">The sequence shown here is derived from an EMBL/GenBank/DDBJ whole genome shotgun (WGS) entry which is preliminary data.</text>
</comment>
<organism evidence="1 2">
    <name type="scientific">Cercophora scortea</name>
    <dbReference type="NCBI Taxonomy" id="314031"/>
    <lineage>
        <taxon>Eukaryota</taxon>
        <taxon>Fungi</taxon>
        <taxon>Dikarya</taxon>
        <taxon>Ascomycota</taxon>
        <taxon>Pezizomycotina</taxon>
        <taxon>Sordariomycetes</taxon>
        <taxon>Sordariomycetidae</taxon>
        <taxon>Sordariales</taxon>
        <taxon>Lasiosphaeriaceae</taxon>
        <taxon>Cercophora</taxon>
    </lineage>
</organism>
<dbReference type="GO" id="GO:0003824">
    <property type="term" value="F:catalytic activity"/>
    <property type="evidence" value="ECO:0007669"/>
    <property type="project" value="InterPro"/>
</dbReference>
<dbReference type="PANTHER" id="PTHR36847:SF1">
    <property type="entry name" value="AMIDOLIGASE ENZYME"/>
    <property type="match status" value="1"/>
</dbReference>
<proteinExistence type="predicted"/>
<gene>
    <name evidence="1" type="ORF">B0T19DRAFT_282319</name>
</gene>
<keyword evidence="2" id="KW-1185">Reference proteome</keyword>
<dbReference type="EMBL" id="JAUEPO010000006">
    <property type="protein sequence ID" value="KAK3320131.1"/>
    <property type="molecule type" value="Genomic_DNA"/>
</dbReference>
<name>A0AAE0M5F9_9PEZI</name>
<dbReference type="InterPro" id="IPR014746">
    <property type="entry name" value="Gln_synth/guanido_kin_cat_dom"/>
</dbReference>
<evidence type="ECO:0008006" key="3">
    <source>
        <dbReference type="Google" id="ProtNLM"/>
    </source>
</evidence>
<dbReference type="Pfam" id="PF12224">
    <property type="entry name" value="Amidoligase_2"/>
    <property type="match status" value="1"/>
</dbReference>
<reference evidence="1" key="1">
    <citation type="journal article" date="2023" name="Mol. Phylogenet. Evol.">
        <title>Genome-scale phylogeny and comparative genomics of the fungal order Sordariales.</title>
        <authorList>
            <person name="Hensen N."/>
            <person name="Bonometti L."/>
            <person name="Westerberg I."/>
            <person name="Brannstrom I.O."/>
            <person name="Guillou S."/>
            <person name="Cros-Aarteil S."/>
            <person name="Calhoun S."/>
            <person name="Haridas S."/>
            <person name="Kuo A."/>
            <person name="Mondo S."/>
            <person name="Pangilinan J."/>
            <person name="Riley R."/>
            <person name="LaButti K."/>
            <person name="Andreopoulos B."/>
            <person name="Lipzen A."/>
            <person name="Chen C."/>
            <person name="Yan M."/>
            <person name="Daum C."/>
            <person name="Ng V."/>
            <person name="Clum A."/>
            <person name="Steindorff A."/>
            <person name="Ohm R.A."/>
            <person name="Martin F."/>
            <person name="Silar P."/>
            <person name="Natvig D.O."/>
            <person name="Lalanne C."/>
            <person name="Gautier V."/>
            <person name="Ament-Velasquez S.L."/>
            <person name="Kruys A."/>
            <person name="Hutchinson M.I."/>
            <person name="Powell A.J."/>
            <person name="Barry K."/>
            <person name="Miller A.N."/>
            <person name="Grigoriev I.V."/>
            <person name="Debuchy R."/>
            <person name="Gladieux P."/>
            <person name="Hiltunen Thoren M."/>
            <person name="Johannesson H."/>
        </authorList>
    </citation>
    <scope>NUCLEOTIDE SEQUENCE</scope>
    <source>
        <strain evidence="1">SMH4131-1</strain>
    </source>
</reference>
<reference evidence="1" key="2">
    <citation type="submission" date="2023-06" db="EMBL/GenBank/DDBJ databases">
        <authorList>
            <consortium name="Lawrence Berkeley National Laboratory"/>
            <person name="Haridas S."/>
            <person name="Hensen N."/>
            <person name="Bonometti L."/>
            <person name="Westerberg I."/>
            <person name="Brannstrom I.O."/>
            <person name="Guillou S."/>
            <person name="Cros-Aarteil S."/>
            <person name="Calhoun S."/>
            <person name="Kuo A."/>
            <person name="Mondo S."/>
            <person name="Pangilinan J."/>
            <person name="Riley R."/>
            <person name="Labutti K."/>
            <person name="Andreopoulos B."/>
            <person name="Lipzen A."/>
            <person name="Chen C."/>
            <person name="Yanf M."/>
            <person name="Daum C."/>
            <person name="Ng V."/>
            <person name="Clum A."/>
            <person name="Steindorff A."/>
            <person name="Ohm R."/>
            <person name="Martin F."/>
            <person name="Silar P."/>
            <person name="Natvig D."/>
            <person name="Lalanne C."/>
            <person name="Gautier V."/>
            <person name="Ament-Velasquez S.L."/>
            <person name="Kruys A."/>
            <person name="Hutchinson M.I."/>
            <person name="Powell A.J."/>
            <person name="Barry K."/>
            <person name="Miller A.N."/>
            <person name="Grigoriev I.V."/>
            <person name="Debuchy R."/>
            <person name="Gladieux P."/>
            <person name="Thoren M.H."/>
            <person name="Johannesson H."/>
        </authorList>
    </citation>
    <scope>NUCLEOTIDE SEQUENCE</scope>
    <source>
        <strain evidence="1">SMH4131-1</strain>
    </source>
</reference>